<sequence length="238" mass="27451">MIIFYLFNIFETSLFPGSFTSIKNLNPGYLLEKNREVSLGGEERFCLKELRTYFINFQSENYQVSLKSFGNELYRENQLEFSGGFSPVPKLGIGFGLALLNCSIKDNFSIFSYSLKTGIVYKSSPFESGLLFGNLNQPRFSEIDRLPFFYFFNSRYWVGKEIGLYFNIGGEEGSLPFFNFGLVLFPFKNLQISAGMNTENFLFEYNLRIPLGRISFDYSGNHHPQLGLSHCFIILFYP</sequence>
<evidence type="ECO:0000313" key="1">
    <source>
        <dbReference type="EMBL" id="HGV97683.1"/>
    </source>
</evidence>
<gene>
    <name evidence="1" type="ORF">ENV60_05240</name>
</gene>
<organism evidence="1">
    <name type="scientific">candidate division WOR-3 bacterium</name>
    <dbReference type="NCBI Taxonomy" id="2052148"/>
    <lineage>
        <taxon>Bacteria</taxon>
        <taxon>Bacteria division WOR-3</taxon>
    </lineage>
</organism>
<name>A0A7C4TH19_UNCW3</name>
<dbReference type="AlphaFoldDB" id="A0A7C4TH19"/>
<dbReference type="EMBL" id="DTGZ01000097">
    <property type="protein sequence ID" value="HGV97683.1"/>
    <property type="molecule type" value="Genomic_DNA"/>
</dbReference>
<accession>A0A7C4TH19</accession>
<comment type="caution">
    <text evidence="1">The sequence shown here is derived from an EMBL/GenBank/DDBJ whole genome shotgun (WGS) entry which is preliminary data.</text>
</comment>
<reference evidence="1" key="1">
    <citation type="journal article" date="2020" name="mSystems">
        <title>Genome- and Community-Level Interaction Insights into Carbon Utilization and Element Cycling Functions of Hydrothermarchaeota in Hydrothermal Sediment.</title>
        <authorList>
            <person name="Zhou Z."/>
            <person name="Liu Y."/>
            <person name="Xu W."/>
            <person name="Pan J."/>
            <person name="Luo Z.H."/>
            <person name="Li M."/>
        </authorList>
    </citation>
    <scope>NUCLEOTIDE SEQUENCE [LARGE SCALE GENOMIC DNA]</scope>
    <source>
        <strain evidence="1">SpSt-774</strain>
    </source>
</reference>
<proteinExistence type="predicted"/>
<protein>
    <submittedName>
        <fullName evidence="1">Uncharacterized protein</fullName>
    </submittedName>
</protein>